<name>A0A7E6FPT8_9MOLL</name>
<dbReference type="SUPFAM" id="SSF52129">
    <property type="entry name" value="Caspase-like"/>
    <property type="match status" value="1"/>
</dbReference>
<dbReference type="GO" id="GO:0004197">
    <property type="term" value="F:cysteine-type endopeptidase activity"/>
    <property type="evidence" value="ECO:0007669"/>
    <property type="project" value="InterPro"/>
</dbReference>
<dbReference type="InterPro" id="IPR029030">
    <property type="entry name" value="Caspase-like_dom_sf"/>
</dbReference>
<feature type="domain" description="Caspase family p10" evidence="8">
    <location>
        <begin position="234"/>
        <end position="312"/>
    </location>
</feature>
<dbReference type="PROSITE" id="PS50207">
    <property type="entry name" value="CASPASE_P10"/>
    <property type="match status" value="1"/>
</dbReference>
<dbReference type="Proteomes" id="UP000515154">
    <property type="component" value="Linkage group LG26"/>
</dbReference>
<reference evidence="12" key="1">
    <citation type="submission" date="2025-08" db="UniProtKB">
        <authorList>
            <consortium name="RefSeq"/>
        </authorList>
    </citation>
    <scope>IDENTIFICATION</scope>
</reference>
<keyword evidence="4" id="KW-0378">Hydrolase</keyword>
<dbReference type="InterPro" id="IPR015917">
    <property type="entry name" value="Pept_C14A"/>
</dbReference>
<organism evidence="11 12">
    <name type="scientific">Octopus sinensis</name>
    <name type="common">East Asian common octopus</name>
    <dbReference type="NCBI Taxonomy" id="2607531"/>
    <lineage>
        <taxon>Eukaryota</taxon>
        <taxon>Metazoa</taxon>
        <taxon>Spiralia</taxon>
        <taxon>Lophotrochozoa</taxon>
        <taxon>Mollusca</taxon>
        <taxon>Cephalopoda</taxon>
        <taxon>Coleoidea</taxon>
        <taxon>Octopodiformes</taxon>
        <taxon>Octopoda</taxon>
        <taxon>Incirrata</taxon>
        <taxon>Octopodidae</taxon>
        <taxon>Octopus</taxon>
    </lineage>
</organism>
<feature type="domain" description="CARD" evidence="10">
    <location>
        <begin position="6"/>
        <end position="96"/>
    </location>
</feature>
<dbReference type="CDD" id="cd01671">
    <property type="entry name" value="CARD"/>
    <property type="match status" value="1"/>
</dbReference>
<dbReference type="Gene3D" id="3.40.50.1460">
    <property type="match status" value="1"/>
</dbReference>
<dbReference type="PRINTS" id="PR00376">
    <property type="entry name" value="IL1BCENZYME"/>
</dbReference>
<evidence type="ECO:0000256" key="3">
    <source>
        <dbReference type="ARBA" id="ARBA00022703"/>
    </source>
</evidence>
<evidence type="ECO:0000313" key="11">
    <source>
        <dbReference type="Proteomes" id="UP000515154"/>
    </source>
</evidence>
<keyword evidence="11" id="KW-1185">Reference proteome</keyword>
<keyword evidence="6" id="KW-0865">Zymogen</keyword>
<protein>
    <submittedName>
        <fullName evidence="12">Caspase-7-like</fullName>
    </submittedName>
</protein>
<evidence type="ECO:0000256" key="4">
    <source>
        <dbReference type="ARBA" id="ARBA00022801"/>
    </source>
</evidence>
<dbReference type="KEGG" id="osn:115224800"/>
<proteinExistence type="inferred from homology"/>
<dbReference type="Pfam" id="PF00656">
    <property type="entry name" value="Peptidase_C14"/>
    <property type="match status" value="1"/>
</dbReference>
<dbReference type="GO" id="GO:0006508">
    <property type="term" value="P:proteolysis"/>
    <property type="evidence" value="ECO:0007669"/>
    <property type="project" value="UniProtKB-KW"/>
</dbReference>
<gene>
    <name evidence="12" type="primary">LOC115224800</name>
</gene>
<dbReference type="PANTHER" id="PTHR47901:SF8">
    <property type="entry name" value="CASPASE-3"/>
    <property type="match status" value="1"/>
</dbReference>
<dbReference type="InterPro" id="IPR011029">
    <property type="entry name" value="DEATH-like_dom_sf"/>
</dbReference>
<evidence type="ECO:0000256" key="2">
    <source>
        <dbReference type="ARBA" id="ARBA00022670"/>
    </source>
</evidence>
<dbReference type="SUPFAM" id="SSF47986">
    <property type="entry name" value="DEATH domain"/>
    <property type="match status" value="1"/>
</dbReference>
<feature type="domain" description="Caspase family p20" evidence="9">
    <location>
        <begin position="104"/>
        <end position="227"/>
    </location>
</feature>
<evidence type="ECO:0000256" key="1">
    <source>
        <dbReference type="ARBA" id="ARBA00010134"/>
    </source>
</evidence>
<keyword evidence="3" id="KW-0053">Apoptosis</keyword>
<dbReference type="PROSITE" id="PS50208">
    <property type="entry name" value="CASPASE_P20"/>
    <property type="match status" value="1"/>
</dbReference>
<dbReference type="GO" id="GO:0006915">
    <property type="term" value="P:apoptotic process"/>
    <property type="evidence" value="ECO:0007669"/>
    <property type="project" value="UniProtKB-KW"/>
</dbReference>
<dbReference type="InterPro" id="IPR002398">
    <property type="entry name" value="Pept_C14"/>
</dbReference>
<evidence type="ECO:0000313" key="12">
    <source>
        <dbReference type="RefSeq" id="XP_036369545.1"/>
    </source>
</evidence>
<dbReference type="PROSITE" id="PS50209">
    <property type="entry name" value="CARD"/>
    <property type="match status" value="1"/>
</dbReference>
<evidence type="ECO:0000259" key="10">
    <source>
        <dbReference type="PROSITE" id="PS50209"/>
    </source>
</evidence>
<dbReference type="InterPro" id="IPR002138">
    <property type="entry name" value="Pept_C14_p10"/>
</dbReference>
<dbReference type="GO" id="GO:0042981">
    <property type="term" value="P:regulation of apoptotic process"/>
    <property type="evidence" value="ECO:0007669"/>
    <property type="project" value="InterPro"/>
</dbReference>
<dbReference type="SMART" id="SM00115">
    <property type="entry name" value="CASc"/>
    <property type="match status" value="1"/>
</dbReference>
<dbReference type="InterPro" id="IPR001315">
    <property type="entry name" value="CARD"/>
</dbReference>
<dbReference type="AlphaFoldDB" id="A0A7E6FPT8"/>
<evidence type="ECO:0000259" key="8">
    <source>
        <dbReference type="PROSITE" id="PS50207"/>
    </source>
</evidence>
<accession>A0A7E6FPT8</accession>
<keyword evidence="2" id="KW-0645">Protease</keyword>
<evidence type="ECO:0000259" key="9">
    <source>
        <dbReference type="PROSITE" id="PS50208"/>
    </source>
</evidence>
<comment type="similarity">
    <text evidence="1 7">Belongs to the peptidase C14A family.</text>
</comment>
<dbReference type="PANTHER" id="PTHR47901">
    <property type="entry name" value="CASPASE RECRUITMENT DOMAIN-CONTAINING PROTEIN 18"/>
    <property type="match status" value="1"/>
</dbReference>
<dbReference type="InterPro" id="IPR011600">
    <property type="entry name" value="Pept_C14_caspase"/>
</dbReference>
<dbReference type="InterPro" id="IPR001309">
    <property type="entry name" value="Pept_C14_p20"/>
</dbReference>
<sequence length="314" mass="36224">MSAKQEYHISQEEFSRYRYDFVKYLNDIESFLDEALSNGLLNDEHRSVIMAHSNPDDQQRRLYSFIYPKLPYVSDKLMSALEKSNQELIYILFDPSIYPMKNKPHGRVILINNVKFDDGSKLQERYGSEKDVEGITELFKAFNFDVQLYSNKTAKEMRRIIEKASQESTAREDCFVMFLMSHGTAGNIVGTDGKELPYSTINTILRDSHQLKDKPKLLYINTCEATYVDVDVEDFYVTYATVAEMPSHRTDVRGSIFIKSLISVYKRHRNECDISSLSVKINAQVAEESKEISVDQVSSCYSTLKKKVILRATD</sequence>
<evidence type="ECO:0000256" key="6">
    <source>
        <dbReference type="ARBA" id="ARBA00023145"/>
    </source>
</evidence>
<evidence type="ECO:0000256" key="5">
    <source>
        <dbReference type="ARBA" id="ARBA00022807"/>
    </source>
</evidence>
<dbReference type="RefSeq" id="XP_036369545.1">
    <property type="nucleotide sequence ID" value="XM_036513652.1"/>
</dbReference>
<keyword evidence="5" id="KW-0788">Thiol protease</keyword>
<dbReference type="Gene3D" id="1.10.533.10">
    <property type="entry name" value="Death Domain, Fas"/>
    <property type="match status" value="1"/>
</dbReference>
<evidence type="ECO:0000256" key="7">
    <source>
        <dbReference type="RuleBase" id="RU003971"/>
    </source>
</evidence>